<dbReference type="PROSITE" id="PS51257">
    <property type="entry name" value="PROKAR_LIPOPROTEIN"/>
    <property type="match status" value="1"/>
</dbReference>
<dbReference type="Proteomes" id="UP000323594">
    <property type="component" value="Chromosome"/>
</dbReference>
<evidence type="ECO:0000256" key="1">
    <source>
        <dbReference type="SAM" id="SignalP"/>
    </source>
</evidence>
<sequence>MRKNKVCLAFGILALIMSMAVFTGCTTTQPIENHAQFPADGSKYVILGRVTVQVDLAKAGGGYMKLLDAAKEMYPNADDVVNVVMDAKAKRKDKIFRYVTLSGIAIDYVEVKN</sequence>
<keyword evidence="4" id="KW-1185">Reference proteome</keyword>
<evidence type="ECO:0008006" key="6">
    <source>
        <dbReference type="Google" id="ProtNLM"/>
    </source>
</evidence>
<evidence type="ECO:0000313" key="4">
    <source>
        <dbReference type="Proteomes" id="UP000042527"/>
    </source>
</evidence>
<feature type="chain" id="PRO_5041521673" description="Lipoprotein" evidence="1">
    <location>
        <begin position="24"/>
        <end position="113"/>
    </location>
</feature>
<evidence type="ECO:0000313" key="3">
    <source>
        <dbReference type="EMBL" id="QEJ97530.1"/>
    </source>
</evidence>
<proteinExistence type="predicted"/>
<gene>
    <name evidence="3" type="ORF">FUT82_05615</name>
    <name evidence="2" type="ORF">TPHV1_70025</name>
</gene>
<reference evidence="2" key="2">
    <citation type="submission" date="2015-01" db="EMBL/GenBank/DDBJ databases">
        <authorList>
            <person name="Xiang T."/>
            <person name="Song Y."/>
            <person name="Huang L."/>
            <person name="Wang B."/>
            <person name="Wu P."/>
        </authorList>
    </citation>
    <scope>NUCLEOTIDE SEQUENCE [LARGE SCALE GENOMIC DNA]</scope>
    <source>
        <strain evidence="2">V1</strain>
    </source>
</reference>
<reference evidence="4" key="1">
    <citation type="submission" date="2015-01" db="EMBL/GenBank/DDBJ databases">
        <authorList>
            <person name="Manzoor Shahid"/>
            <person name="Zubair Saima"/>
        </authorList>
    </citation>
    <scope>NUCLEOTIDE SEQUENCE [LARGE SCALE GENOMIC DNA]</scope>
    <source>
        <strain evidence="4">V1</strain>
    </source>
</reference>
<dbReference type="Proteomes" id="UP000042527">
    <property type="component" value="Unassembled WGS sequence"/>
</dbReference>
<dbReference type="RefSeq" id="WP_044635024.1">
    <property type="nucleotide sequence ID" value="NZ_CDNC01000049.1"/>
</dbReference>
<dbReference type="EMBL" id="CP042817">
    <property type="protein sequence ID" value="QEJ97530.1"/>
    <property type="molecule type" value="Genomic_DNA"/>
</dbReference>
<name>A0A0B7GZU0_TREPH</name>
<reference evidence="3 5" key="3">
    <citation type="submission" date="2019-08" db="EMBL/GenBank/DDBJ databases">
        <authorList>
            <person name="Kuhnert P."/>
        </authorList>
    </citation>
    <scope>NUCLEOTIDE SEQUENCE [LARGE SCALE GENOMIC DNA]</scope>
    <source>
        <strain evidence="3 5">B36.5</strain>
    </source>
</reference>
<dbReference type="EMBL" id="CDNC01000049">
    <property type="protein sequence ID" value="CEM63162.1"/>
    <property type="molecule type" value="Genomic_DNA"/>
</dbReference>
<protein>
    <recommendedName>
        <fullName evidence="6">Lipoprotein</fullName>
    </recommendedName>
</protein>
<evidence type="ECO:0000313" key="5">
    <source>
        <dbReference type="Proteomes" id="UP000323594"/>
    </source>
</evidence>
<dbReference type="OrthoDB" id="9907631at2"/>
<accession>A0A0B7GZU0</accession>
<keyword evidence="1" id="KW-0732">Signal</keyword>
<feature type="signal peptide" evidence="1">
    <location>
        <begin position="1"/>
        <end position="23"/>
    </location>
</feature>
<dbReference type="GeneID" id="57752474"/>
<evidence type="ECO:0000313" key="2">
    <source>
        <dbReference type="EMBL" id="CEM63162.1"/>
    </source>
</evidence>
<organism evidence="2 4">
    <name type="scientific">Treponema phagedenis</name>
    <dbReference type="NCBI Taxonomy" id="162"/>
    <lineage>
        <taxon>Bacteria</taxon>
        <taxon>Pseudomonadati</taxon>
        <taxon>Spirochaetota</taxon>
        <taxon>Spirochaetia</taxon>
        <taxon>Spirochaetales</taxon>
        <taxon>Treponemataceae</taxon>
        <taxon>Treponema</taxon>
    </lineage>
</organism>
<dbReference type="AlphaFoldDB" id="A0A0B7GZU0"/>